<dbReference type="PANTHER" id="PTHR33356">
    <property type="entry name" value="TIP41-LIKE PROTEIN"/>
    <property type="match status" value="1"/>
</dbReference>
<dbReference type="PANTHER" id="PTHR33356:SF16">
    <property type="entry name" value="G PATCH DOMAIN PROTEIN"/>
    <property type="match status" value="1"/>
</dbReference>
<evidence type="ECO:0000313" key="3">
    <source>
        <dbReference type="Proteomes" id="UP001634393"/>
    </source>
</evidence>
<name>A0ABD3SWU7_9LAMI</name>
<feature type="region of interest" description="Disordered" evidence="1">
    <location>
        <begin position="175"/>
        <end position="232"/>
    </location>
</feature>
<reference evidence="2 3" key="1">
    <citation type="submission" date="2024-12" db="EMBL/GenBank/DDBJ databases">
        <title>The unique morphological basis and parallel evolutionary history of personate flowers in Penstemon.</title>
        <authorList>
            <person name="Depatie T.H."/>
            <person name="Wessinger C.A."/>
        </authorList>
    </citation>
    <scope>NUCLEOTIDE SEQUENCE [LARGE SCALE GENOMIC DNA]</scope>
    <source>
        <strain evidence="2">WTNN_2</strain>
        <tissue evidence="2">Leaf</tissue>
    </source>
</reference>
<feature type="compositionally biased region" description="Polar residues" evidence="1">
    <location>
        <begin position="201"/>
        <end position="218"/>
    </location>
</feature>
<dbReference type="Proteomes" id="UP001634393">
    <property type="component" value="Unassembled WGS sequence"/>
</dbReference>
<evidence type="ECO:0000313" key="2">
    <source>
        <dbReference type="EMBL" id="KAL3829082.1"/>
    </source>
</evidence>
<sequence>MSADSELILSSSTSNHSSFFGSSSSGGFSTPFGSELGSSESEDGEFIAQLTQQMAECMFQEEEEEGMHEKDLNSIPNSVFHEDFESIQHKQRHNKTEQYYMQNRGIGHGRKGQNGFGMQAFFLGGSGSRNGSSGTGVFFPRVNNDPTELKEKPGCSTVLIPTRVLQILELHFNKRLDPSAPPLSGGPGSRSESPKHKDGSTRSNGQQNRQSQLKNRPTNHVEEMQLPQEWTY</sequence>
<accession>A0ABD3SWU7</accession>
<organism evidence="2 3">
    <name type="scientific">Penstemon smallii</name>
    <dbReference type="NCBI Taxonomy" id="265156"/>
    <lineage>
        <taxon>Eukaryota</taxon>
        <taxon>Viridiplantae</taxon>
        <taxon>Streptophyta</taxon>
        <taxon>Embryophyta</taxon>
        <taxon>Tracheophyta</taxon>
        <taxon>Spermatophyta</taxon>
        <taxon>Magnoliopsida</taxon>
        <taxon>eudicotyledons</taxon>
        <taxon>Gunneridae</taxon>
        <taxon>Pentapetalae</taxon>
        <taxon>asterids</taxon>
        <taxon>lamiids</taxon>
        <taxon>Lamiales</taxon>
        <taxon>Plantaginaceae</taxon>
        <taxon>Cheloneae</taxon>
        <taxon>Penstemon</taxon>
    </lineage>
</organism>
<dbReference type="EMBL" id="JBJXBP010000005">
    <property type="protein sequence ID" value="KAL3829082.1"/>
    <property type="molecule type" value="Genomic_DNA"/>
</dbReference>
<gene>
    <name evidence="2" type="ORF">ACJIZ3_017884</name>
</gene>
<keyword evidence="3" id="KW-1185">Reference proteome</keyword>
<comment type="caution">
    <text evidence="2">The sequence shown here is derived from an EMBL/GenBank/DDBJ whole genome shotgun (WGS) entry which is preliminary data.</text>
</comment>
<protein>
    <submittedName>
        <fullName evidence="2">Uncharacterized protein</fullName>
    </submittedName>
</protein>
<evidence type="ECO:0000256" key="1">
    <source>
        <dbReference type="SAM" id="MobiDB-lite"/>
    </source>
</evidence>
<proteinExistence type="predicted"/>
<feature type="compositionally biased region" description="Low complexity" evidence="1">
    <location>
        <begin position="10"/>
        <end position="39"/>
    </location>
</feature>
<dbReference type="AlphaFoldDB" id="A0ABD3SWU7"/>
<feature type="region of interest" description="Disordered" evidence="1">
    <location>
        <begin position="1"/>
        <end position="43"/>
    </location>
</feature>